<evidence type="ECO:0000256" key="1">
    <source>
        <dbReference type="SAM" id="SignalP"/>
    </source>
</evidence>
<feature type="signal peptide" evidence="1">
    <location>
        <begin position="1"/>
        <end position="21"/>
    </location>
</feature>
<reference evidence="2 3" key="1">
    <citation type="submission" date="2019-03" db="EMBL/GenBank/DDBJ databases">
        <title>Genomic Encyclopedia of Type Strains, Phase IV (KMG-IV): sequencing the most valuable type-strain genomes for metagenomic binning, comparative biology and taxonomic classification.</title>
        <authorList>
            <person name="Goeker M."/>
        </authorList>
    </citation>
    <scope>NUCLEOTIDE SEQUENCE [LARGE SCALE GENOMIC DNA]</scope>
    <source>
        <strain evidence="2 3">DSM 21944</strain>
    </source>
</reference>
<dbReference type="OrthoDB" id="5953487at2"/>
<dbReference type="RefSeq" id="WP_123521076.1">
    <property type="nucleotide sequence ID" value="NZ_JBHLWF010000085.1"/>
</dbReference>
<accession>A0A4S3KVE2</accession>
<evidence type="ECO:0000313" key="2">
    <source>
        <dbReference type="EMBL" id="TCS97383.1"/>
    </source>
</evidence>
<dbReference type="Proteomes" id="UP000294599">
    <property type="component" value="Unassembled WGS sequence"/>
</dbReference>
<keyword evidence="3" id="KW-1185">Reference proteome</keyword>
<comment type="caution">
    <text evidence="2">The sequence shown here is derived from an EMBL/GenBank/DDBJ whole genome shotgun (WGS) entry which is preliminary data.</text>
</comment>
<name>A0A4S3KVE2_9GAMM</name>
<keyword evidence="1" id="KW-0732">Signal</keyword>
<gene>
    <name evidence="2" type="ORF">EDC25_11359</name>
</gene>
<feature type="chain" id="PRO_5030100282" evidence="1">
    <location>
        <begin position="22"/>
        <end position="252"/>
    </location>
</feature>
<sequence length="252" mass="26658">MSLRILAALLAVALCAPTARAYTVEPRGFPAEPFIVLPWWNGLISSIGQNFACLTSPPILEVRTQAYAGYTLRPPNLTPAVGEVFYVHLVMSHPGNPCTGSAVGLELILPPGVQTATSANDPAFCFAVLPASQSNPAPRLHNLGLDPDYGCPQFFPPGLEGLRISAPNGGFGGGSWGMHRGFFLEILIPLVSTIPHPGTHPVRFRVNPDVGVVGYPATPVLLVNNDVIFRSSQEDVLLTLDVCGTTPTPVGC</sequence>
<organism evidence="2 3">
    <name type="scientific">Pseudofulvimonas gallinarii</name>
    <dbReference type="NCBI Taxonomy" id="634155"/>
    <lineage>
        <taxon>Bacteria</taxon>
        <taxon>Pseudomonadati</taxon>
        <taxon>Pseudomonadota</taxon>
        <taxon>Gammaproteobacteria</taxon>
        <taxon>Lysobacterales</taxon>
        <taxon>Rhodanobacteraceae</taxon>
        <taxon>Pseudofulvimonas</taxon>
    </lineage>
</organism>
<protein>
    <submittedName>
        <fullName evidence="2">Uncharacterized protein</fullName>
    </submittedName>
</protein>
<proteinExistence type="predicted"/>
<dbReference type="AlphaFoldDB" id="A0A4S3KVE2"/>
<dbReference type="EMBL" id="SMAF01000013">
    <property type="protein sequence ID" value="TCS97383.1"/>
    <property type="molecule type" value="Genomic_DNA"/>
</dbReference>
<evidence type="ECO:0000313" key="3">
    <source>
        <dbReference type="Proteomes" id="UP000294599"/>
    </source>
</evidence>